<organism>
    <name type="scientific">Serpula lacrymans var. lacrymans (strain S7.9)</name>
    <name type="common">Dry rot fungus</name>
    <dbReference type="NCBI Taxonomy" id="578457"/>
    <lineage>
        <taxon>Eukaryota</taxon>
        <taxon>Fungi</taxon>
        <taxon>Dikarya</taxon>
        <taxon>Basidiomycota</taxon>
        <taxon>Agaricomycotina</taxon>
        <taxon>Agaricomycetes</taxon>
        <taxon>Agaricomycetidae</taxon>
        <taxon>Boletales</taxon>
        <taxon>Coniophorineae</taxon>
        <taxon>Serpulaceae</taxon>
        <taxon>Serpula</taxon>
    </lineage>
</organism>
<dbReference type="AlphaFoldDB" id="F8NYC1"/>
<feature type="compositionally biased region" description="Acidic residues" evidence="1">
    <location>
        <begin position="246"/>
        <end position="270"/>
    </location>
</feature>
<dbReference type="KEGG" id="sla:SERLADRAFT_469668"/>
<name>F8NYC1_SERL9</name>
<dbReference type="OrthoDB" id="3250066at2759"/>
<feature type="region of interest" description="Disordered" evidence="1">
    <location>
        <begin position="243"/>
        <end position="277"/>
    </location>
</feature>
<protein>
    <recommendedName>
        <fullName evidence="3">F-box domain-containing protein</fullName>
    </recommendedName>
</protein>
<dbReference type="HOGENOM" id="CLU_1005311_0_0_1"/>
<evidence type="ECO:0000256" key="1">
    <source>
        <dbReference type="SAM" id="MobiDB-lite"/>
    </source>
</evidence>
<dbReference type="EMBL" id="GL945435">
    <property type="protein sequence ID" value="EGO23593.1"/>
    <property type="molecule type" value="Genomic_DNA"/>
</dbReference>
<dbReference type="Proteomes" id="UP000008064">
    <property type="component" value="Unassembled WGS sequence"/>
</dbReference>
<reference evidence="2" key="1">
    <citation type="submission" date="2011-04" db="EMBL/GenBank/DDBJ databases">
        <title>Evolution of plant cell wall degrading machinery underlies the functional diversity of forest fungi.</title>
        <authorList>
            <consortium name="US DOE Joint Genome Institute (JGI-PGF)"/>
            <person name="Eastwood D.C."/>
            <person name="Floudas D."/>
            <person name="Binder M."/>
            <person name="Majcherczyk A."/>
            <person name="Schneider P."/>
            <person name="Aerts A."/>
            <person name="Asiegbu F.O."/>
            <person name="Baker S.E."/>
            <person name="Barry K."/>
            <person name="Bendiksby M."/>
            <person name="Blumentritt M."/>
            <person name="Coutinho P.M."/>
            <person name="Cullen D."/>
            <person name="Cullen D."/>
            <person name="Gathman A."/>
            <person name="Goodell B."/>
            <person name="Henrissat B."/>
            <person name="Ihrmark K."/>
            <person name="Kauserud H."/>
            <person name="Kohler A."/>
            <person name="LaButti K."/>
            <person name="Lapidus A."/>
            <person name="Lavin J.L."/>
            <person name="Lee Y.-H."/>
            <person name="Lindquist E."/>
            <person name="Lilly W."/>
            <person name="Lucas S."/>
            <person name="Morin E."/>
            <person name="Murat C."/>
            <person name="Oguiza J.A."/>
            <person name="Park J."/>
            <person name="Pisabarro A.G."/>
            <person name="Riley R."/>
            <person name="Rosling A."/>
            <person name="Salamov A."/>
            <person name="Schmidt O."/>
            <person name="Schmutz J."/>
            <person name="Skrede I."/>
            <person name="Stenlid J."/>
            <person name="Wiebenga A."/>
            <person name="Xie X."/>
            <person name="Kues U."/>
            <person name="Hibbett D.S."/>
            <person name="Hoffmeister D."/>
            <person name="Hogberg N."/>
            <person name="Martin F."/>
            <person name="Grigoriev I.V."/>
            <person name="Watkinson S.C."/>
        </authorList>
    </citation>
    <scope>NUCLEOTIDE SEQUENCE</scope>
    <source>
        <strain evidence="2">S7.9</strain>
    </source>
</reference>
<gene>
    <name evidence="2" type="ORF">SERLADRAFT_469668</name>
</gene>
<proteinExistence type="predicted"/>
<dbReference type="GeneID" id="18819643"/>
<sequence>MLKGSPNLETLTLSQSGPAGAPTDWHSERPGDGLSDILELPIKTLVLSWLKPEYVGPLMRRIALPQLTSLTLEFDDADYTEFVRQLTGPATGVSNQNVLGNQAPIQSLLMRLEDFKIASLPCDLQCIDLIYSQLVDLKHLSLACNFVDELFFKKLTNPISGASNAPVAITPDLTAVATEPLFYLPQLISLRTSGISGPVMRDAVLARKAAGIPLRAVYMDEEDEVTDTQAQWFRRNLETFERFEASDEEDDDDIFDEDSDDGMQEDDPDDSMVQCRN</sequence>
<evidence type="ECO:0008006" key="3">
    <source>
        <dbReference type="Google" id="ProtNLM"/>
    </source>
</evidence>
<accession>F8NYC1</accession>
<dbReference type="RefSeq" id="XP_007319355.1">
    <property type="nucleotide sequence ID" value="XM_007319293.1"/>
</dbReference>
<feature type="compositionally biased region" description="Polar residues" evidence="1">
    <location>
        <begin position="7"/>
        <end position="17"/>
    </location>
</feature>
<feature type="region of interest" description="Disordered" evidence="1">
    <location>
        <begin position="1"/>
        <end position="30"/>
    </location>
</feature>
<evidence type="ECO:0000313" key="2">
    <source>
        <dbReference type="EMBL" id="EGO23593.1"/>
    </source>
</evidence>